<dbReference type="EMBL" id="JDVG02000141">
    <property type="protein sequence ID" value="KFB73905.1"/>
    <property type="molecule type" value="Genomic_DNA"/>
</dbReference>
<dbReference type="Pfam" id="PF06293">
    <property type="entry name" value="Kdo"/>
    <property type="match status" value="1"/>
</dbReference>
<dbReference type="InterPro" id="IPR008271">
    <property type="entry name" value="Ser/Thr_kinase_AS"/>
</dbReference>
<name>A0A080M0S5_9PROT</name>
<keyword evidence="1" id="KW-0808">Transferase</keyword>
<comment type="caution">
    <text evidence="1">The sequence shown here is derived from an EMBL/GenBank/DDBJ whole genome shotgun (WGS) entry which is preliminary data.</text>
</comment>
<dbReference type="InterPro" id="IPR011009">
    <property type="entry name" value="Kinase-like_dom_sf"/>
</dbReference>
<dbReference type="SUPFAM" id="SSF56112">
    <property type="entry name" value="Protein kinase-like (PK-like)"/>
    <property type="match status" value="1"/>
</dbReference>
<dbReference type="GO" id="GO:0004672">
    <property type="term" value="F:protein kinase activity"/>
    <property type="evidence" value="ECO:0007669"/>
    <property type="project" value="InterPro"/>
</dbReference>
<dbReference type="Gene3D" id="1.10.510.10">
    <property type="entry name" value="Transferase(Phosphotransferase) domain 1"/>
    <property type="match status" value="1"/>
</dbReference>
<accession>A0A080M0S5</accession>
<sequence>MIDWTLNPDYATGEAVCPFSDIDRVFALDGELITHDSLSRVLRVSIDGKRYYVKRYTGSGKNRTRRWFGLRRWLGPPRVRAEWQNLLTFRAWGIPTATVVAYGLERRCGAFTRGAVVTEEIPDTMDLAQMNYRNDPRLSDRRWVAEVSRQIADIARTLHAARFAHNDLKWRNLLVDGRSTVYLIDCPSGGYYRGVVLDYRIIKDLACLDRPARQRLSRTQRLRFYLAYTQKPRLTDQDRKRIQRIVQFFDGREQFRWPAGSADR</sequence>
<reference evidence="1 2" key="1">
    <citation type="submission" date="2014-02" db="EMBL/GenBank/DDBJ databases">
        <title>Expanding our view of genomic diversity in Candidatus Accumulibacter clades.</title>
        <authorList>
            <person name="Skennerton C.T."/>
            <person name="Barr J.J."/>
            <person name="Slater F.R."/>
            <person name="Bond P.L."/>
            <person name="Tyson G.W."/>
        </authorList>
    </citation>
    <scope>NUCLEOTIDE SEQUENCE [LARGE SCALE GENOMIC DNA]</scope>
    <source>
        <strain evidence="2">BA-91</strain>
    </source>
</reference>
<proteinExistence type="predicted"/>
<protein>
    <submittedName>
        <fullName evidence="1">Lipopolysaccharide core heptose(I) kinase RfaP</fullName>
        <ecNumber evidence="1">2.7.1.-</ecNumber>
    </submittedName>
</protein>
<organism evidence="1 2">
    <name type="scientific">Candidatus Accumulibacter phosphatis</name>
    <dbReference type="NCBI Taxonomy" id="327160"/>
    <lineage>
        <taxon>Bacteria</taxon>
        <taxon>Pseudomonadati</taxon>
        <taxon>Pseudomonadota</taxon>
        <taxon>Betaproteobacteria</taxon>
        <taxon>Candidatus Accumulibacter</taxon>
    </lineage>
</organism>
<dbReference type="Proteomes" id="UP000020077">
    <property type="component" value="Unassembled WGS sequence"/>
</dbReference>
<evidence type="ECO:0000313" key="1">
    <source>
        <dbReference type="EMBL" id="KFB73905.1"/>
    </source>
</evidence>
<evidence type="ECO:0000313" key="2">
    <source>
        <dbReference type="Proteomes" id="UP000020077"/>
    </source>
</evidence>
<gene>
    <name evidence="1" type="primary">rfaP_1</name>
    <name evidence="1" type="ORF">AW09_000816</name>
</gene>
<keyword evidence="1" id="KW-0418">Kinase</keyword>
<dbReference type="EC" id="2.7.1.-" evidence="1"/>
<dbReference type="PROSITE" id="PS00108">
    <property type="entry name" value="PROTEIN_KINASE_ST"/>
    <property type="match status" value="1"/>
</dbReference>
<dbReference type="AlphaFoldDB" id="A0A080M0S5"/>